<dbReference type="GO" id="GO:0019646">
    <property type="term" value="P:aerobic electron transport chain"/>
    <property type="evidence" value="ECO:0007669"/>
    <property type="project" value="TreeGrafter"/>
</dbReference>
<evidence type="ECO:0000256" key="1">
    <source>
        <dbReference type="ARBA" id="ARBA00001974"/>
    </source>
</evidence>
<dbReference type="PANTHER" id="PTHR42913">
    <property type="entry name" value="APOPTOSIS-INDUCING FACTOR 1"/>
    <property type="match status" value="1"/>
</dbReference>
<evidence type="ECO:0000256" key="5">
    <source>
        <dbReference type="ARBA" id="ARBA00023002"/>
    </source>
</evidence>
<dbReference type="InterPro" id="IPR036188">
    <property type="entry name" value="FAD/NAD-bd_sf"/>
</dbReference>
<evidence type="ECO:0000256" key="2">
    <source>
        <dbReference type="ARBA" id="ARBA00005272"/>
    </source>
</evidence>
<dbReference type="Proteomes" id="UP000220922">
    <property type="component" value="Unassembled WGS sequence"/>
</dbReference>
<dbReference type="OrthoDB" id="9781621at2"/>
<name>A0A2H3KTW1_9CHLR</name>
<dbReference type="AlphaFoldDB" id="A0A2H3KTW1"/>
<comment type="similarity">
    <text evidence="2">Belongs to the NADH dehydrogenase family.</text>
</comment>
<dbReference type="InterPro" id="IPR023753">
    <property type="entry name" value="FAD/NAD-binding_dom"/>
</dbReference>
<comment type="caution">
    <text evidence="7">The sequence shown here is derived from an EMBL/GenBank/DDBJ whole genome shotgun (WGS) entry which is preliminary data.</text>
</comment>
<comment type="cofactor">
    <cofactor evidence="1">
        <name>FAD</name>
        <dbReference type="ChEBI" id="CHEBI:57692"/>
    </cofactor>
</comment>
<dbReference type="PRINTS" id="PR00411">
    <property type="entry name" value="PNDRDTASEI"/>
</dbReference>
<keyword evidence="3" id="KW-0285">Flavoprotein</keyword>
<dbReference type="Gene3D" id="3.50.50.100">
    <property type="match status" value="1"/>
</dbReference>
<dbReference type="PRINTS" id="PR00368">
    <property type="entry name" value="FADPNR"/>
</dbReference>
<gene>
    <name evidence="7" type="ORF">A9Q02_07460</name>
</gene>
<dbReference type="EMBL" id="LYXE01000009">
    <property type="protein sequence ID" value="PDW01315.1"/>
    <property type="molecule type" value="Genomic_DNA"/>
</dbReference>
<keyword evidence="4" id="KW-0274">FAD</keyword>
<evidence type="ECO:0000259" key="6">
    <source>
        <dbReference type="Pfam" id="PF07992"/>
    </source>
</evidence>
<protein>
    <submittedName>
        <fullName evidence="7">Pyridine nucleotide-disulfide oxidoreductase</fullName>
    </submittedName>
</protein>
<reference evidence="7 8" key="1">
    <citation type="submission" date="2016-05" db="EMBL/GenBank/DDBJ databases">
        <authorList>
            <person name="Lavstsen T."/>
            <person name="Jespersen J.S."/>
        </authorList>
    </citation>
    <scope>NUCLEOTIDE SEQUENCE [LARGE SCALE GENOMIC DNA]</scope>
    <source>
        <strain evidence="7 8">B7-9</strain>
    </source>
</reference>
<keyword evidence="5" id="KW-0560">Oxidoreductase</keyword>
<sequence>MQIIILGAGYAGLRTALDLDQMLRERGRDDKVVLVDQFSYHQIVQILHLTATDRSPQEKAIYELTPLLRKTSVEFVQGHVKLVVPDQREVQFDDGRVLTYDRLVLALGAETDFRDVPGAREHTFPLRTYQHAVRLRDHLIAQFEAAARTNDPVEQRILMTTAVVGGGYTGCQFSGELAGWVSELCQRTGAPRGHARIALLHRNPRLLEHFERSSSLEAARVLDQLGVSIYLDTSVTSVEPHLLRVNDGRILRAATLVWAGGIRAPALLANSGFVVDEIGRVLVDRYMRVHDQALVFAMGDCAAIPDGSGSVVPSTASYAMRQGEHMAESLLAEVMGRAPRSYEPLKLGELVSLGPKDAVGSPLGLPARGYPLILLKKGIEQYYRASIESPSL</sequence>
<evidence type="ECO:0000256" key="3">
    <source>
        <dbReference type="ARBA" id="ARBA00022630"/>
    </source>
</evidence>
<dbReference type="SUPFAM" id="SSF51905">
    <property type="entry name" value="FAD/NAD(P)-binding domain"/>
    <property type="match status" value="1"/>
</dbReference>
<feature type="domain" description="FAD/NAD(P)-binding" evidence="6">
    <location>
        <begin position="1"/>
        <end position="323"/>
    </location>
</feature>
<evidence type="ECO:0000256" key="4">
    <source>
        <dbReference type="ARBA" id="ARBA00022827"/>
    </source>
</evidence>
<keyword evidence="8" id="KW-1185">Reference proteome</keyword>
<dbReference type="GO" id="GO:0003955">
    <property type="term" value="F:NAD(P)H dehydrogenase (quinone) activity"/>
    <property type="evidence" value="ECO:0007669"/>
    <property type="project" value="TreeGrafter"/>
</dbReference>
<dbReference type="RefSeq" id="WP_097650452.1">
    <property type="nucleotide sequence ID" value="NZ_LYXE01000009.1"/>
</dbReference>
<accession>A0A2H3KTW1</accession>
<dbReference type="InterPro" id="IPR051169">
    <property type="entry name" value="NADH-Q_oxidoreductase"/>
</dbReference>
<evidence type="ECO:0000313" key="7">
    <source>
        <dbReference type="EMBL" id="PDW01315.1"/>
    </source>
</evidence>
<dbReference type="Pfam" id="PF07992">
    <property type="entry name" value="Pyr_redox_2"/>
    <property type="match status" value="1"/>
</dbReference>
<evidence type="ECO:0000313" key="8">
    <source>
        <dbReference type="Proteomes" id="UP000220922"/>
    </source>
</evidence>
<organism evidence="7 8">
    <name type="scientific">Candidatus Chloroploca asiatica</name>
    <dbReference type="NCBI Taxonomy" id="1506545"/>
    <lineage>
        <taxon>Bacteria</taxon>
        <taxon>Bacillati</taxon>
        <taxon>Chloroflexota</taxon>
        <taxon>Chloroflexia</taxon>
        <taxon>Chloroflexales</taxon>
        <taxon>Chloroflexineae</taxon>
        <taxon>Oscillochloridaceae</taxon>
        <taxon>Candidatus Chloroploca</taxon>
    </lineage>
</organism>
<dbReference type="PANTHER" id="PTHR42913:SF3">
    <property type="entry name" value="64 KDA MITOCHONDRIAL NADH DEHYDROGENASE (EUROFUNG)"/>
    <property type="match status" value="1"/>
</dbReference>
<proteinExistence type="inferred from homology"/>